<evidence type="ECO:0000256" key="2">
    <source>
        <dbReference type="ARBA" id="ARBA00018672"/>
    </source>
</evidence>
<dbReference type="GO" id="GO:0000160">
    <property type="term" value="P:phosphorelay signal transduction system"/>
    <property type="evidence" value="ECO:0007669"/>
    <property type="project" value="UniProtKB-KW"/>
</dbReference>
<comment type="subcellular location">
    <subcellularLocation>
        <location evidence="1">Cytoplasm</location>
    </subcellularLocation>
</comment>
<evidence type="ECO:0000256" key="5">
    <source>
        <dbReference type="ARBA" id="ARBA00023012"/>
    </source>
</evidence>
<evidence type="ECO:0000259" key="12">
    <source>
        <dbReference type="PROSITE" id="PS50110"/>
    </source>
</evidence>
<accession>C6LAZ8</accession>
<dbReference type="AlphaFoldDB" id="C6LAZ8"/>
<evidence type="ECO:0000256" key="8">
    <source>
        <dbReference type="ARBA" id="ARBA00023163"/>
    </source>
</evidence>
<evidence type="ECO:0000256" key="9">
    <source>
        <dbReference type="ARBA" id="ARBA00024867"/>
    </source>
</evidence>
<comment type="function">
    <text evidence="9">May play the central regulatory role in sporulation. It may be an element of the effector pathway responsible for the activation of sporulation genes in response to nutritional stress. Spo0A may act in concert with spo0H (a sigma factor) to control the expression of some genes that are critical to the sporulation process.</text>
</comment>
<sequence length="531" mass="61254">MYKVLIVDDEKMIRMGMSKGLPWEELKVSEVYQAGSAPEALEIIREKQPDILITDINMPEMTGLELIQRANGLKEDMKIIVLTGYDRFDYARECIRMHVEDLYLKPIDEEVLTEAIRRQIDSIEKERESLVMENTLRRVRGNTEQMRLERLMRHLAHRRDTEEAELEWMYREYSLSPNQELQIAILIPQQSGMRDEREDSYWLMSIKEICIGLVDARGQGITFADDEGTGRILVAFFNHGYVNEIYERIQELISIMKDEMIAAPKIVLGSSVKGFAQLYISYNDAVHLSQEKGDAARELLQSGHTGKRSMLFHEIYEEFKNAMCSNVGNSEYVLRVFDAFSQAVESYNVTVTSVRKYCFDLANAVSFAYVSSTGGSLRQGQLEELMRHIMNVDGQNACEITRTFLQQLFGEEKEVINDLIPKVRRYVDDHLEEDLSVSSIAARFYITPNYLSKLYKKVTGEGCNEYIVRRRIETAQKLLESTNLKTGKIAAMVGYRDTNYFSVAFKKYTGFSPTVFRSRFRTGAADEEEEE</sequence>
<dbReference type="InterPro" id="IPR018060">
    <property type="entry name" value="HTH_AraC"/>
</dbReference>
<dbReference type="SUPFAM" id="SSF46689">
    <property type="entry name" value="Homeodomain-like"/>
    <property type="match status" value="2"/>
</dbReference>
<protein>
    <recommendedName>
        <fullName evidence="2">Stage 0 sporulation protein A homolog</fullName>
    </recommendedName>
</protein>
<proteinExistence type="predicted"/>
<keyword evidence="7" id="KW-0238">DNA-binding</keyword>
<feature type="modified residue" description="4-aspartylphosphate" evidence="10">
    <location>
        <position position="55"/>
    </location>
</feature>
<dbReference type="Gene3D" id="1.10.10.60">
    <property type="entry name" value="Homeodomain-like"/>
    <property type="match status" value="2"/>
</dbReference>
<evidence type="ECO:0000313" key="14">
    <source>
        <dbReference type="Proteomes" id="UP000005561"/>
    </source>
</evidence>
<dbReference type="Gene3D" id="3.40.50.2300">
    <property type="match status" value="1"/>
</dbReference>
<feature type="domain" description="HTH araC/xylS-type" evidence="11">
    <location>
        <begin position="421"/>
        <end position="519"/>
    </location>
</feature>
<dbReference type="RefSeq" id="WP_006860590.1">
    <property type="nucleotide sequence ID" value="NZ_ACCL02000003.1"/>
</dbReference>
<reference evidence="13" key="1">
    <citation type="submission" date="2009-07" db="EMBL/GenBank/DDBJ databases">
        <authorList>
            <person name="Weinstock G."/>
            <person name="Sodergren E."/>
            <person name="Clifton S."/>
            <person name="Fulton L."/>
            <person name="Fulton B."/>
            <person name="Courtney L."/>
            <person name="Fronick C."/>
            <person name="Harrison M."/>
            <person name="Strong C."/>
            <person name="Farmer C."/>
            <person name="Delahaunty K."/>
            <person name="Markovic C."/>
            <person name="Hall O."/>
            <person name="Minx P."/>
            <person name="Tomlinson C."/>
            <person name="Mitreva M."/>
            <person name="Nelson J."/>
            <person name="Hou S."/>
            <person name="Wollam A."/>
            <person name="Pepin K.H."/>
            <person name="Johnson M."/>
            <person name="Bhonagiri V."/>
            <person name="Nash W.E."/>
            <person name="Warren W."/>
            <person name="Chinwalla A."/>
            <person name="Mardis E.R."/>
            <person name="Wilson R.K."/>
        </authorList>
    </citation>
    <scope>NUCLEOTIDE SEQUENCE [LARGE SCALE GENOMIC DNA]</scope>
    <source>
        <strain evidence="13">DSM 14469</strain>
    </source>
</reference>
<dbReference type="eggNOG" id="COG4753">
    <property type="taxonomic scope" value="Bacteria"/>
</dbReference>
<keyword evidence="6" id="KW-0805">Transcription regulation</keyword>
<evidence type="ECO:0000256" key="7">
    <source>
        <dbReference type="ARBA" id="ARBA00023125"/>
    </source>
</evidence>
<keyword evidence="3" id="KW-0963">Cytoplasm</keyword>
<evidence type="ECO:0000259" key="11">
    <source>
        <dbReference type="PROSITE" id="PS01124"/>
    </source>
</evidence>
<dbReference type="Pfam" id="PF00072">
    <property type="entry name" value="Response_reg"/>
    <property type="match status" value="1"/>
</dbReference>
<keyword evidence="5" id="KW-0902">Two-component regulatory system</keyword>
<dbReference type="InterPro" id="IPR011006">
    <property type="entry name" value="CheY-like_superfamily"/>
</dbReference>
<dbReference type="eggNOG" id="COG2207">
    <property type="taxonomic scope" value="Bacteria"/>
</dbReference>
<comment type="caution">
    <text evidence="13">The sequence shown here is derived from an EMBL/GenBank/DDBJ whole genome shotgun (WGS) entry which is preliminary data.</text>
</comment>
<dbReference type="Pfam" id="PF12833">
    <property type="entry name" value="HTH_18"/>
    <property type="match status" value="1"/>
</dbReference>
<dbReference type="GO" id="GO:0003700">
    <property type="term" value="F:DNA-binding transcription factor activity"/>
    <property type="evidence" value="ECO:0007669"/>
    <property type="project" value="InterPro"/>
</dbReference>
<dbReference type="GO" id="GO:0043565">
    <property type="term" value="F:sequence-specific DNA binding"/>
    <property type="evidence" value="ECO:0007669"/>
    <property type="project" value="InterPro"/>
</dbReference>
<dbReference type="PROSITE" id="PS01124">
    <property type="entry name" value="HTH_ARAC_FAMILY_2"/>
    <property type="match status" value="1"/>
</dbReference>
<dbReference type="GO" id="GO:0005737">
    <property type="term" value="C:cytoplasm"/>
    <property type="evidence" value="ECO:0007669"/>
    <property type="project" value="UniProtKB-SubCell"/>
</dbReference>
<dbReference type="PROSITE" id="PS50110">
    <property type="entry name" value="RESPONSE_REGULATORY"/>
    <property type="match status" value="1"/>
</dbReference>
<dbReference type="InterPro" id="IPR051552">
    <property type="entry name" value="HptR"/>
</dbReference>
<dbReference type="STRING" id="168384.SAMN05660368_01277"/>
<name>C6LAZ8_9FIRM</name>
<dbReference type="SMART" id="SM00448">
    <property type="entry name" value="REC"/>
    <property type="match status" value="1"/>
</dbReference>
<dbReference type="SUPFAM" id="SSF52172">
    <property type="entry name" value="CheY-like"/>
    <property type="match status" value="1"/>
</dbReference>
<keyword evidence="14" id="KW-1185">Reference proteome</keyword>
<dbReference type="EMBL" id="ACCL02000003">
    <property type="protein sequence ID" value="EET62129.1"/>
    <property type="molecule type" value="Genomic_DNA"/>
</dbReference>
<evidence type="ECO:0000256" key="4">
    <source>
        <dbReference type="ARBA" id="ARBA00022553"/>
    </source>
</evidence>
<evidence type="ECO:0000256" key="6">
    <source>
        <dbReference type="ARBA" id="ARBA00023015"/>
    </source>
</evidence>
<organism evidence="13 14">
    <name type="scientific">Marvinbryantia formatexigens DSM 14469</name>
    <dbReference type="NCBI Taxonomy" id="478749"/>
    <lineage>
        <taxon>Bacteria</taxon>
        <taxon>Bacillati</taxon>
        <taxon>Bacillota</taxon>
        <taxon>Clostridia</taxon>
        <taxon>Lachnospirales</taxon>
        <taxon>Lachnospiraceae</taxon>
        <taxon>Marvinbryantia</taxon>
    </lineage>
</organism>
<dbReference type="SMART" id="SM00342">
    <property type="entry name" value="HTH_ARAC"/>
    <property type="match status" value="1"/>
</dbReference>
<dbReference type="Proteomes" id="UP000005561">
    <property type="component" value="Unassembled WGS sequence"/>
</dbReference>
<dbReference type="OrthoDB" id="1736396at2"/>
<gene>
    <name evidence="13" type="ORF">BRYFOR_05793</name>
</gene>
<dbReference type="PANTHER" id="PTHR42713">
    <property type="entry name" value="HISTIDINE KINASE-RELATED"/>
    <property type="match status" value="1"/>
</dbReference>
<dbReference type="InterPro" id="IPR009057">
    <property type="entry name" value="Homeodomain-like_sf"/>
</dbReference>
<keyword evidence="8" id="KW-0804">Transcription</keyword>
<feature type="domain" description="Response regulatory" evidence="12">
    <location>
        <begin position="3"/>
        <end position="120"/>
    </location>
</feature>
<dbReference type="PANTHER" id="PTHR42713:SF3">
    <property type="entry name" value="TRANSCRIPTIONAL REGULATORY PROTEIN HPTR"/>
    <property type="match status" value="1"/>
</dbReference>
<evidence type="ECO:0000313" key="13">
    <source>
        <dbReference type="EMBL" id="EET62129.1"/>
    </source>
</evidence>
<evidence type="ECO:0000256" key="1">
    <source>
        <dbReference type="ARBA" id="ARBA00004496"/>
    </source>
</evidence>
<dbReference type="CDD" id="cd17536">
    <property type="entry name" value="REC_YesN-like"/>
    <property type="match status" value="1"/>
</dbReference>
<evidence type="ECO:0000256" key="10">
    <source>
        <dbReference type="PROSITE-ProRule" id="PRU00169"/>
    </source>
</evidence>
<dbReference type="InterPro" id="IPR001789">
    <property type="entry name" value="Sig_transdc_resp-reg_receiver"/>
</dbReference>
<keyword evidence="4 10" id="KW-0597">Phosphoprotein</keyword>
<evidence type="ECO:0000256" key="3">
    <source>
        <dbReference type="ARBA" id="ARBA00022490"/>
    </source>
</evidence>